<dbReference type="InterPro" id="IPR037045">
    <property type="entry name" value="S8pro/Inhibitor_I9_sf"/>
</dbReference>
<dbReference type="InterPro" id="IPR013517">
    <property type="entry name" value="FG-GAP"/>
</dbReference>
<dbReference type="InterPro" id="IPR023828">
    <property type="entry name" value="Peptidase_S8_Ser-AS"/>
</dbReference>
<dbReference type="SUPFAM" id="SSF69318">
    <property type="entry name" value="Integrin alpha N-terminal domain"/>
    <property type="match status" value="1"/>
</dbReference>
<dbReference type="InterPro" id="IPR023827">
    <property type="entry name" value="Peptidase_S8_Asp-AS"/>
</dbReference>
<protein>
    <submittedName>
        <fullName evidence="11">S8 family serine peptidase</fullName>
    </submittedName>
</protein>
<dbReference type="PROSITE" id="PS00138">
    <property type="entry name" value="SUBTILASE_SER"/>
    <property type="match status" value="1"/>
</dbReference>
<evidence type="ECO:0000256" key="5">
    <source>
        <dbReference type="ARBA" id="ARBA00022825"/>
    </source>
</evidence>
<feature type="domain" description="Peptidase S8/S53" evidence="9">
    <location>
        <begin position="161"/>
        <end position="392"/>
    </location>
</feature>
<comment type="caution">
    <text evidence="11">The sequence shown here is derived from an EMBL/GenBank/DDBJ whole genome shotgun (WGS) entry which is preliminary data.</text>
</comment>
<dbReference type="InterPro" id="IPR036852">
    <property type="entry name" value="Peptidase_S8/S53_dom_sf"/>
</dbReference>
<gene>
    <name evidence="11" type="ORF">HC031_22835</name>
</gene>
<evidence type="ECO:0000256" key="6">
    <source>
        <dbReference type="PROSITE-ProRule" id="PRU01240"/>
    </source>
</evidence>
<accession>A0ABX0Y332</accession>
<evidence type="ECO:0000259" key="9">
    <source>
        <dbReference type="Pfam" id="PF00082"/>
    </source>
</evidence>
<feature type="active site" description="Charge relay system" evidence="6">
    <location>
        <position position="356"/>
    </location>
</feature>
<reference evidence="11 12" key="1">
    <citation type="submission" date="2020-03" db="EMBL/GenBank/DDBJ databases">
        <title>WGS of the type strain of Planosporangium spp.</title>
        <authorList>
            <person name="Thawai C."/>
        </authorList>
    </citation>
    <scope>NUCLEOTIDE SEQUENCE [LARGE SCALE GENOMIC DNA]</scope>
    <source>
        <strain evidence="11 12">TBRC 5610</strain>
    </source>
</reference>
<organism evidence="11 12">
    <name type="scientific">Planosporangium thailandense</name>
    <dbReference type="NCBI Taxonomy" id="765197"/>
    <lineage>
        <taxon>Bacteria</taxon>
        <taxon>Bacillati</taxon>
        <taxon>Actinomycetota</taxon>
        <taxon>Actinomycetes</taxon>
        <taxon>Micromonosporales</taxon>
        <taxon>Micromonosporaceae</taxon>
        <taxon>Planosporangium</taxon>
    </lineage>
</organism>
<dbReference type="Gene3D" id="3.40.50.200">
    <property type="entry name" value="Peptidase S8/S53 domain"/>
    <property type="match status" value="1"/>
</dbReference>
<feature type="domain" description="Inhibitor I9" evidence="10">
    <location>
        <begin position="52"/>
        <end position="122"/>
    </location>
</feature>
<dbReference type="SUPFAM" id="SSF54897">
    <property type="entry name" value="Protease propeptides/inhibitors"/>
    <property type="match status" value="1"/>
</dbReference>
<feature type="chain" id="PRO_5045302957" evidence="8">
    <location>
        <begin position="34"/>
        <end position="770"/>
    </location>
</feature>
<comment type="similarity">
    <text evidence="1 6 7">Belongs to the peptidase S8 family.</text>
</comment>
<dbReference type="InterPro" id="IPR034193">
    <property type="entry name" value="PCSK9_ProteinaseK-like"/>
</dbReference>
<evidence type="ECO:0000313" key="11">
    <source>
        <dbReference type="EMBL" id="NJC72532.1"/>
    </source>
</evidence>
<dbReference type="Gene3D" id="2.40.128.340">
    <property type="match status" value="6"/>
</dbReference>
<dbReference type="EMBL" id="JAATVY010000019">
    <property type="protein sequence ID" value="NJC72532.1"/>
    <property type="molecule type" value="Genomic_DNA"/>
</dbReference>
<dbReference type="Pfam" id="PF00082">
    <property type="entry name" value="Peptidase_S8"/>
    <property type="match status" value="1"/>
</dbReference>
<feature type="active site" description="Charge relay system" evidence="6">
    <location>
        <position position="204"/>
    </location>
</feature>
<dbReference type="InterPro" id="IPR050131">
    <property type="entry name" value="Peptidase_S8_subtilisin-like"/>
</dbReference>
<dbReference type="Pfam" id="PF05922">
    <property type="entry name" value="Inhibitor_I9"/>
    <property type="match status" value="1"/>
</dbReference>
<dbReference type="PRINTS" id="PR00723">
    <property type="entry name" value="SUBTILISIN"/>
</dbReference>
<evidence type="ECO:0000256" key="3">
    <source>
        <dbReference type="ARBA" id="ARBA00022729"/>
    </source>
</evidence>
<evidence type="ECO:0000259" key="10">
    <source>
        <dbReference type="Pfam" id="PF05922"/>
    </source>
</evidence>
<dbReference type="PANTHER" id="PTHR43806:SF11">
    <property type="entry name" value="CEREVISIN-RELATED"/>
    <property type="match status" value="1"/>
</dbReference>
<dbReference type="Pfam" id="PF01839">
    <property type="entry name" value="FG-GAP"/>
    <property type="match status" value="1"/>
</dbReference>
<dbReference type="PROSITE" id="PS00136">
    <property type="entry name" value="SUBTILASE_ASP"/>
    <property type="match status" value="1"/>
</dbReference>
<sequence>MGRIHVRTSWAGSAALTVAVLAAALAGSGVAAAAPADGTVRHANAADAVRNSYIVVLKAGDATPGTVVAAAGRLAHAYGGSVRHTYTSSVKGFSVRMSEQAAKRLAADPAVSYVEQDRKVRITGTQTNPPSWGLDRIDQPSLPLNQSYTYPNTAAAVHAYILDTGIRITHREFGGRASYGHDFIDNDAVASDDDCSDGTAGTGHGTHVAGIVGGSTSGVAKAVQLVAVRVLDCHGVGDYSQIIAGVDWVTSNAVKPAVANMSLGGPADDTLDAAVKASITSGITYTVAAGNSGVDAAYSSPADVPEAITVGATDESDTRAWFSNYGTCVDLFAPGVDITSASNADNTSYVSKDGTSMASPYVAGAAAMYLAANPSATPTQVQAALLNAATPGKVRDAGPGSPDRLLNVAIAGRPAAGTVPQPTGADSSRVKADFNGDGRDDLALFYDYGNGRVALWTLTAQAGGGFGAPVLRWQGPNWGPGTKFVTAGDFNGDGKADLALFYDYGNGHVTLWTLTADRNGDGGFSGPLPRWDRPVWGTRTKFVTTGDFNGDGRDDLALFYDYGNGRVALWTLTAAGSGTGNLGGLANRWTAPYWGTGTKFLATGDFNGDRRSDIALFYDYGTSHVAVFTLTATGTGTLAGLANRWTAPYWGTGTKFLATGDFNGDGKTDISLFYDYGTSHVALFTLTATGTGTLGALTNRWNAPYWGTGTKFLATGDFNGDGKTDISLFYDYGTSHVAVFTLTATGSGTLGGLTTRWNAPHWGSGTRAMR</sequence>
<evidence type="ECO:0000256" key="8">
    <source>
        <dbReference type="SAM" id="SignalP"/>
    </source>
</evidence>
<dbReference type="PROSITE" id="PS00137">
    <property type="entry name" value="SUBTILASE_HIS"/>
    <property type="match status" value="1"/>
</dbReference>
<keyword evidence="5 6" id="KW-0720">Serine protease</keyword>
<evidence type="ECO:0000256" key="7">
    <source>
        <dbReference type="RuleBase" id="RU003355"/>
    </source>
</evidence>
<dbReference type="InterPro" id="IPR010259">
    <property type="entry name" value="S8pro/Inhibitor_I9"/>
</dbReference>
<evidence type="ECO:0000256" key="2">
    <source>
        <dbReference type="ARBA" id="ARBA00022670"/>
    </source>
</evidence>
<keyword evidence="12" id="KW-1185">Reference proteome</keyword>
<dbReference type="Proteomes" id="UP000722989">
    <property type="component" value="Unassembled WGS sequence"/>
</dbReference>
<dbReference type="Pfam" id="PF13517">
    <property type="entry name" value="FG-GAP_3"/>
    <property type="match status" value="2"/>
</dbReference>
<evidence type="ECO:0000313" key="12">
    <source>
        <dbReference type="Proteomes" id="UP000722989"/>
    </source>
</evidence>
<keyword evidence="2 6" id="KW-0645">Protease</keyword>
<dbReference type="InterPro" id="IPR028994">
    <property type="entry name" value="Integrin_alpha_N"/>
</dbReference>
<keyword evidence="3 8" id="KW-0732">Signal</keyword>
<dbReference type="PROSITE" id="PS51892">
    <property type="entry name" value="SUBTILASE"/>
    <property type="match status" value="1"/>
</dbReference>
<name>A0ABX0Y332_9ACTN</name>
<evidence type="ECO:0000256" key="4">
    <source>
        <dbReference type="ARBA" id="ARBA00022801"/>
    </source>
</evidence>
<dbReference type="PANTHER" id="PTHR43806">
    <property type="entry name" value="PEPTIDASE S8"/>
    <property type="match status" value="1"/>
</dbReference>
<keyword evidence="4 6" id="KW-0378">Hydrolase</keyword>
<dbReference type="InterPro" id="IPR000209">
    <property type="entry name" value="Peptidase_S8/S53_dom"/>
</dbReference>
<feature type="active site" description="Charge relay system" evidence="6">
    <location>
        <position position="163"/>
    </location>
</feature>
<dbReference type="InterPro" id="IPR022398">
    <property type="entry name" value="Peptidase_S8_His-AS"/>
</dbReference>
<dbReference type="InterPro" id="IPR015500">
    <property type="entry name" value="Peptidase_S8_subtilisin-rel"/>
</dbReference>
<proteinExistence type="inferred from homology"/>
<dbReference type="SUPFAM" id="SSF52743">
    <property type="entry name" value="Subtilisin-like"/>
    <property type="match status" value="1"/>
</dbReference>
<evidence type="ECO:0000256" key="1">
    <source>
        <dbReference type="ARBA" id="ARBA00011073"/>
    </source>
</evidence>
<dbReference type="Gene3D" id="3.30.70.80">
    <property type="entry name" value="Peptidase S8 propeptide/proteinase inhibitor I9"/>
    <property type="match status" value="1"/>
</dbReference>
<dbReference type="CDD" id="cd04077">
    <property type="entry name" value="Peptidases_S8_PCSK9_ProteinaseK_like"/>
    <property type="match status" value="1"/>
</dbReference>
<feature type="signal peptide" evidence="8">
    <location>
        <begin position="1"/>
        <end position="33"/>
    </location>
</feature>